<organism evidence="4 5">
    <name type="scientific">Tropilaelaps mercedesae</name>
    <dbReference type="NCBI Taxonomy" id="418985"/>
    <lineage>
        <taxon>Eukaryota</taxon>
        <taxon>Metazoa</taxon>
        <taxon>Ecdysozoa</taxon>
        <taxon>Arthropoda</taxon>
        <taxon>Chelicerata</taxon>
        <taxon>Arachnida</taxon>
        <taxon>Acari</taxon>
        <taxon>Parasitiformes</taxon>
        <taxon>Mesostigmata</taxon>
        <taxon>Gamasina</taxon>
        <taxon>Dermanyssoidea</taxon>
        <taxon>Laelapidae</taxon>
        <taxon>Tropilaelaps</taxon>
    </lineage>
</organism>
<evidence type="ECO:0000256" key="3">
    <source>
        <dbReference type="ARBA" id="ARBA00023136"/>
    </source>
</evidence>
<sequence length="177" mass="19972">MYAIFRASLLFFDTVPTGQVLGRLSKDVDMMDIQLGYLQSRPHRTTHASMSLFHFIALLSVCASLENFPAQLSLDAAAGVGQALADAQPFLRHGERVATIRTFRAEQNFVEEFATRLHLSQNYKHSIGPLLERTCRDCTEEPSTCRVYGKDPMRHRFLSLDFILDHAGRRAIMLPSS</sequence>
<proteinExistence type="predicted"/>
<dbReference type="InParanoid" id="A0A1V9XBQ3"/>
<evidence type="ECO:0000256" key="2">
    <source>
        <dbReference type="ARBA" id="ARBA00022989"/>
    </source>
</evidence>
<keyword evidence="1" id="KW-0812">Transmembrane</keyword>
<dbReference type="InterPro" id="IPR036640">
    <property type="entry name" value="ABC1_TM_sf"/>
</dbReference>
<dbReference type="Gene3D" id="1.20.1560.10">
    <property type="entry name" value="ABC transporter type 1, transmembrane domain"/>
    <property type="match status" value="1"/>
</dbReference>
<evidence type="ECO:0000313" key="5">
    <source>
        <dbReference type="Proteomes" id="UP000192247"/>
    </source>
</evidence>
<gene>
    <name evidence="4" type="ORF">BIW11_11360</name>
</gene>
<dbReference type="AlphaFoldDB" id="A0A1V9XBQ3"/>
<dbReference type="GO" id="GO:0016020">
    <property type="term" value="C:membrane"/>
    <property type="evidence" value="ECO:0007669"/>
    <property type="project" value="InterPro"/>
</dbReference>
<keyword evidence="3" id="KW-0472">Membrane</keyword>
<evidence type="ECO:0000313" key="4">
    <source>
        <dbReference type="EMBL" id="OQR70856.1"/>
    </source>
</evidence>
<name>A0A1V9XBQ3_9ACAR</name>
<accession>A0A1V9XBQ3</accession>
<evidence type="ECO:0000256" key="1">
    <source>
        <dbReference type="ARBA" id="ARBA00022692"/>
    </source>
</evidence>
<comment type="caution">
    <text evidence="4">The sequence shown here is derived from an EMBL/GenBank/DDBJ whole genome shotgun (WGS) entry which is preliminary data.</text>
</comment>
<dbReference type="Proteomes" id="UP000192247">
    <property type="component" value="Unassembled WGS sequence"/>
</dbReference>
<dbReference type="GO" id="GO:0005524">
    <property type="term" value="F:ATP binding"/>
    <property type="evidence" value="ECO:0007669"/>
    <property type="project" value="InterPro"/>
</dbReference>
<dbReference type="EMBL" id="MNPL01015959">
    <property type="protein sequence ID" value="OQR70856.1"/>
    <property type="molecule type" value="Genomic_DNA"/>
</dbReference>
<reference evidence="4 5" key="1">
    <citation type="journal article" date="2017" name="Gigascience">
        <title>Draft genome of the honey bee ectoparasitic mite, Tropilaelaps mercedesae, is shaped by the parasitic life history.</title>
        <authorList>
            <person name="Dong X."/>
            <person name="Armstrong S.D."/>
            <person name="Xia D."/>
            <person name="Makepeace B.L."/>
            <person name="Darby A.C."/>
            <person name="Kadowaki T."/>
        </authorList>
    </citation>
    <scope>NUCLEOTIDE SEQUENCE [LARGE SCALE GENOMIC DNA]</scope>
    <source>
        <strain evidence="4">Wuxi-XJTLU</strain>
    </source>
</reference>
<keyword evidence="5" id="KW-1185">Reference proteome</keyword>
<keyword evidence="2" id="KW-1133">Transmembrane helix</keyword>
<protein>
    <submittedName>
        <fullName evidence="4">Uncharacterized protein</fullName>
    </submittedName>
</protein>
<dbReference type="SUPFAM" id="SSF90123">
    <property type="entry name" value="ABC transporter transmembrane region"/>
    <property type="match status" value="1"/>
</dbReference>